<protein>
    <recommendedName>
        <fullName evidence="4">Rap1a immunity protein domain-containing protein</fullName>
    </recommendedName>
</protein>
<evidence type="ECO:0000313" key="3">
    <source>
        <dbReference type="Proteomes" id="UP001375743"/>
    </source>
</evidence>
<evidence type="ECO:0008006" key="4">
    <source>
        <dbReference type="Google" id="ProtNLM"/>
    </source>
</evidence>
<dbReference type="RefSeq" id="WP_418158020.1">
    <property type="nucleotide sequence ID" value="NZ_JBBLZC010000002.1"/>
</dbReference>
<gene>
    <name evidence="2" type="ORF">U1T56_03335</name>
</gene>
<proteinExistence type="predicted"/>
<name>A0ABU8XQ93_9PROT</name>
<sequence length="149" mass="15847">MSRSLVFLAAVLAGHVLSTPVLAGEMLTLRQYRDGKAAGGDAATMADRYVDGALHGILMVDEALKSDGGSIFCLDAAHLVDGSPDLERIRNEFTAWLEDGKASGSDLAETRDAPLTMFAVGFFAQKFPCDGAEDGEDDLGSVLRRTLPR</sequence>
<keyword evidence="3" id="KW-1185">Reference proteome</keyword>
<feature type="signal peptide" evidence="1">
    <location>
        <begin position="1"/>
        <end position="23"/>
    </location>
</feature>
<dbReference type="EMBL" id="JBBLZC010000002">
    <property type="protein sequence ID" value="MEK0082172.1"/>
    <property type="molecule type" value="Genomic_DNA"/>
</dbReference>
<accession>A0ABU8XQ93</accession>
<evidence type="ECO:0000313" key="2">
    <source>
        <dbReference type="EMBL" id="MEK0082172.1"/>
    </source>
</evidence>
<feature type="chain" id="PRO_5046709669" description="Rap1a immunity protein domain-containing protein" evidence="1">
    <location>
        <begin position="24"/>
        <end position="149"/>
    </location>
</feature>
<evidence type="ECO:0000256" key="1">
    <source>
        <dbReference type="SAM" id="SignalP"/>
    </source>
</evidence>
<dbReference type="Proteomes" id="UP001375743">
    <property type="component" value="Unassembled WGS sequence"/>
</dbReference>
<comment type="caution">
    <text evidence="2">The sequence shown here is derived from an EMBL/GenBank/DDBJ whole genome shotgun (WGS) entry which is preliminary data.</text>
</comment>
<organism evidence="2 3">
    <name type="scientific">Benzoatithermus flavus</name>
    <dbReference type="NCBI Taxonomy" id="3108223"/>
    <lineage>
        <taxon>Bacteria</taxon>
        <taxon>Pseudomonadati</taxon>
        <taxon>Pseudomonadota</taxon>
        <taxon>Alphaproteobacteria</taxon>
        <taxon>Geminicoccales</taxon>
        <taxon>Geminicoccaceae</taxon>
        <taxon>Benzoatithermus</taxon>
    </lineage>
</organism>
<keyword evidence="1" id="KW-0732">Signal</keyword>
<reference evidence="2 3" key="1">
    <citation type="submission" date="2024-01" db="EMBL/GenBank/DDBJ databases">
        <title>Multi-omics insights into the function and evolution of sodium benzoate biodegradation pathways in Benzoatithermus flavus gen. nov., sp. nov. from hot spring.</title>
        <authorList>
            <person name="Hu C.-J."/>
            <person name="Li W.-J."/>
        </authorList>
    </citation>
    <scope>NUCLEOTIDE SEQUENCE [LARGE SCALE GENOMIC DNA]</scope>
    <source>
        <strain evidence="2 3">SYSU G07066</strain>
    </source>
</reference>